<dbReference type="InterPro" id="IPR036318">
    <property type="entry name" value="FAD-bd_PCMH-like_sf"/>
</dbReference>
<evidence type="ECO:0000313" key="4">
    <source>
        <dbReference type="EMBL" id="MCO6043844.1"/>
    </source>
</evidence>
<keyword evidence="1" id="KW-0285">Flavoprotein</keyword>
<keyword evidence="1" id="KW-0274">FAD</keyword>
<dbReference type="Pfam" id="PF01565">
    <property type="entry name" value="FAD_binding_4"/>
    <property type="match status" value="1"/>
</dbReference>
<dbReference type="GO" id="GO:0003885">
    <property type="term" value="F:D-arabinono-1,4-lactone oxidase activity"/>
    <property type="evidence" value="ECO:0007669"/>
    <property type="project" value="InterPro"/>
</dbReference>
<sequence length="476" mass="54488">MRTIRNFGRNLQFTPEFCLTPRSVEELLTILAEHKGKHIRAIGALHSWSEAPREEEVVLDLRHLNSVSVEQRGDETWAIIAAGCRIKHAVAVLDRQGLSLPTLGLITEQSIAGAAATGTHGSGRHSISHYVDDVTIAHYDPTSGAPTLTLVSEPGDLRSARCSLGCLGIVVSIGMRCRDQYRVEEHFQLFDQLPPVIAAESEYPLQQFYLMPHVWKYLVQHRRESKSRRSYLAPLYQVYWFLCVDVGLHLNLLLLARVLKVRRLIEFFYRHVALNTVIRNWRVVDKSPRILTMEHELFRHIEIEVFVRSDRLDEALGFVEQLLQYAMGDTELQEEWLTAAHRLGIADELQRLHGAYVHHYPICVRKVLADDTALSMASSEQLPYYAVSFIAYARPSDRAGFRLFAKVLAELTATMFAARPHWGKFCPVDHETVRQLYPQLEEFQSCCRRFDPAGVFTNDWARRLIFGDKEMQPKAT</sequence>
<comment type="caution">
    <text evidence="4">The sequence shown here is derived from an EMBL/GenBank/DDBJ whole genome shotgun (WGS) entry which is preliminary data.</text>
</comment>
<dbReference type="InterPro" id="IPR016166">
    <property type="entry name" value="FAD-bd_PCMH"/>
</dbReference>
<proteinExistence type="predicted"/>
<dbReference type="Pfam" id="PF04030">
    <property type="entry name" value="ALO"/>
    <property type="match status" value="1"/>
</dbReference>
<name>A0A9X2JIF4_9BACT</name>
<dbReference type="PROSITE" id="PS51387">
    <property type="entry name" value="FAD_PCMH"/>
    <property type="match status" value="1"/>
</dbReference>
<dbReference type="InterPro" id="IPR016167">
    <property type="entry name" value="FAD-bd_PCMH_sub1"/>
</dbReference>
<dbReference type="InterPro" id="IPR010031">
    <property type="entry name" value="FAD_lactone_oxidase-like"/>
</dbReference>
<keyword evidence="5" id="KW-1185">Reference proteome</keyword>
<dbReference type="AlphaFoldDB" id="A0A9X2JIF4"/>
<dbReference type="Gene3D" id="3.30.70.2520">
    <property type="match status" value="1"/>
</dbReference>
<evidence type="ECO:0000259" key="3">
    <source>
        <dbReference type="PROSITE" id="PS51387"/>
    </source>
</evidence>
<dbReference type="InterPro" id="IPR007173">
    <property type="entry name" value="ALO_C"/>
</dbReference>
<dbReference type="GO" id="GO:0071949">
    <property type="term" value="F:FAD binding"/>
    <property type="evidence" value="ECO:0007669"/>
    <property type="project" value="InterPro"/>
</dbReference>
<evidence type="ECO:0000313" key="5">
    <source>
        <dbReference type="Proteomes" id="UP001155241"/>
    </source>
</evidence>
<feature type="domain" description="FAD-binding PCMH-type" evidence="3">
    <location>
        <begin position="10"/>
        <end position="180"/>
    </location>
</feature>
<dbReference type="SUPFAM" id="SSF56176">
    <property type="entry name" value="FAD-binding/transporter-associated domain-like"/>
    <property type="match status" value="1"/>
</dbReference>
<gene>
    <name evidence="4" type="ORF">NG895_07980</name>
</gene>
<dbReference type="PANTHER" id="PTHR43762">
    <property type="entry name" value="L-GULONOLACTONE OXIDASE"/>
    <property type="match status" value="1"/>
</dbReference>
<dbReference type="Gene3D" id="3.30.43.10">
    <property type="entry name" value="Uridine Diphospho-n-acetylenolpyruvylglucosamine Reductase, domain 2"/>
    <property type="match status" value="1"/>
</dbReference>
<protein>
    <submittedName>
        <fullName evidence="4">FAD-binding protein</fullName>
    </submittedName>
</protein>
<dbReference type="InterPro" id="IPR016169">
    <property type="entry name" value="FAD-bd_PCMH_sub2"/>
</dbReference>
<dbReference type="PIRSF" id="PIRSF000136">
    <property type="entry name" value="LGO_GLO"/>
    <property type="match status" value="1"/>
</dbReference>
<evidence type="ECO:0000256" key="2">
    <source>
        <dbReference type="ARBA" id="ARBA00023002"/>
    </source>
</evidence>
<dbReference type="GO" id="GO:0016020">
    <property type="term" value="C:membrane"/>
    <property type="evidence" value="ECO:0007669"/>
    <property type="project" value="InterPro"/>
</dbReference>
<dbReference type="Gene3D" id="3.30.465.10">
    <property type="match status" value="1"/>
</dbReference>
<keyword evidence="2" id="KW-0560">Oxidoreductase</keyword>
<dbReference type="RefSeq" id="WP_252851946.1">
    <property type="nucleotide sequence ID" value="NZ_JAMXLR010000026.1"/>
</dbReference>
<dbReference type="EMBL" id="JAMXLR010000026">
    <property type="protein sequence ID" value="MCO6043844.1"/>
    <property type="molecule type" value="Genomic_DNA"/>
</dbReference>
<accession>A0A9X2JIF4</accession>
<evidence type="ECO:0000256" key="1">
    <source>
        <dbReference type="ARBA" id="ARBA00022827"/>
    </source>
</evidence>
<organism evidence="4 5">
    <name type="scientific">Aeoliella straminimaris</name>
    <dbReference type="NCBI Taxonomy" id="2954799"/>
    <lineage>
        <taxon>Bacteria</taxon>
        <taxon>Pseudomonadati</taxon>
        <taxon>Planctomycetota</taxon>
        <taxon>Planctomycetia</taxon>
        <taxon>Pirellulales</taxon>
        <taxon>Lacipirellulaceae</taxon>
        <taxon>Aeoliella</taxon>
    </lineage>
</organism>
<dbReference type="PANTHER" id="PTHR43762:SF1">
    <property type="entry name" value="D-ARABINONO-1,4-LACTONE OXIDASE"/>
    <property type="match status" value="1"/>
</dbReference>
<reference evidence="4" key="1">
    <citation type="submission" date="2022-06" db="EMBL/GenBank/DDBJ databases">
        <title>Aeoliella straminimaris, a novel planctomycete from sediments.</title>
        <authorList>
            <person name="Vitorino I.R."/>
            <person name="Lage O.M."/>
        </authorList>
    </citation>
    <scope>NUCLEOTIDE SEQUENCE</scope>
    <source>
        <strain evidence="4">ICT_H6.2</strain>
    </source>
</reference>
<dbReference type="InterPro" id="IPR006094">
    <property type="entry name" value="Oxid_FAD_bind_N"/>
</dbReference>
<dbReference type="InterPro" id="IPR016171">
    <property type="entry name" value="Vanillyl_alc_oxidase_C-sub2"/>
</dbReference>
<dbReference type="Gene3D" id="1.10.45.10">
    <property type="entry name" value="Vanillyl-alcohol Oxidase, Chain A, domain 4"/>
    <property type="match status" value="1"/>
</dbReference>
<dbReference type="Proteomes" id="UP001155241">
    <property type="component" value="Unassembled WGS sequence"/>
</dbReference>